<keyword evidence="2" id="KW-1185">Reference proteome</keyword>
<evidence type="ECO:0000313" key="2">
    <source>
        <dbReference type="Proteomes" id="UP000018144"/>
    </source>
</evidence>
<dbReference type="EMBL" id="HF935718">
    <property type="protein sequence ID" value="CCX32000.1"/>
    <property type="molecule type" value="Genomic_DNA"/>
</dbReference>
<dbReference type="AlphaFoldDB" id="U4LRP0"/>
<evidence type="ECO:0000313" key="1">
    <source>
        <dbReference type="EMBL" id="CCX32000.1"/>
    </source>
</evidence>
<dbReference type="Proteomes" id="UP000018144">
    <property type="component" value="Unassembled WGS sequence"/>
</dbReference>
<protein>
    <submittedName>
        <fullName evidence="1">Uncharacterized protein</fullName>
    </submittedName>
</protein>
<sequence>MDSCRSDVPATVFSMLPKDLKASFRIRCSKRLLISVQYPHRYCPTFSSLYCMLDVLTFLSSNEFATKFR</sequence>
<gene>
    <name evidence="1" type="ORF">PCON_12095</name>
</gene>
<name>U4LRP0_PYROM</name>
<reference evidence="1 2" key="1">
    <citation type="journal article" date="2013" name="PLoS Genet.">
        <title>The genome and development-dependent transcriptomes of Pyronema confluens: a window into fungal evolution.</title>
        <authorList>
            <person name="Traeger S."/>
            <person name="Altegoer F."/>
            <person name="Freitag M."/>
            <person name="Gabaldon T."/>
            <person name="Kempken F."/>
            <person name="Kumar A."/>
            <person name="Marcet-Houben M."/>
            <person name="Poggeler S."/>
            <person name="Stajich J.E."/>
            <person name="Nowrousian M."/>
        </authorList>
    </citation>
    <scope>NUCLEOTIDE SEQUENCE [LARGE SCALE GENOMIC DNA]</scope>
    <source>
        <strain evidence="2">CBS 100304</strain>
        <tissue evidence="1">Vegetative mycelium</tissue>
    </source>
</reference>
<accession>U4LRP0</accession>
<organism evidence="1 2">
    <name type="scientific">Pyronema omphalodes (strain CBS 100304)</name>
    <name type="common">Pyronema confluens</name>
    <dbReference type="NCBI Taxonomy" id="1076935"/>
    <lineage>
        <taxon>Eukaryota</taxon>
        <taxon>Fungi</taxon>
        <taxon>Dikarya</taxon>
        <taxon>Ascomycota</taxon>
        <taxon>Pezizomycotina</taxon>
        <taxon>Pezizomycetes</taxon>
        <taxon>Pezizales</taxon>
        <taxon>Pyronemataceae</taxon>
        <taxon>Pyronema</taxon>
    </lineage>
</organism>
<proteinExistence type="predicted"/>